<dbReference type="CDD" id="cd01300">
    <property type="entry name" value="YtcJ_like"/>
    <property type="match status" value="1"/>
</dbReference>
<dbReference type="PANTHER" id="PTHR22642">
    <property type="entry name" value="IMIDAZOLONEPROPIONASE"/>
    <property type="match status" value="1"/>
</dbReference>
<sequence length="558" mass="58955">MTTTLFRGTIRTGAGIGAGAGGGVGTGSGSGSGTGSGSGSGSGDTDALAVRDGRVIALGADALDLASVADEVVDLGDGLLLPAFGDGHAHPLFGGLEHFGPRIKGLTDVEAIAAEVGRWAAEHPDEEWIVGASYDPTLVPDGEFDARWLDAAVADRPVVLRAYDYHTVWCNTEALRRAGVGSATPEPRLGWIVRRPDGSPMGTLREWHACDLVLDRVPGRPLDELVDALRVAGEAYAGAGLTWVQDAWVEPEMVPAYVEAARRGVLAFRANLAFRADPDRWRAQRAEFVATRATVTAEGGPLLSARTVKFFADGVIEGGTAAMLAPYCDAPHSCGMPVWAPAALAEAVTAFDADGFQVHIHAIGDAGVRAALDAIEAAASANPEWDRRPVIAHVQIVDPADLARFGRLGVIANFEPLWAQLDALQLELSIPRVGAERAGRQYPMRGLLDSGAPVSFGSDWPVSSHRPMEGIQVAVTRRTFEGLPEQGWAPHERLTVDQALDAYTDGVAYQAFADDRRGLVVGAAADVVWLSADPREADPMTLREVAVRGTWLAGTRTH</sequence>
<keyword evidence="3" id="KW-0378">Hydrolase</keyword>
<accession>A0A401YSQ9</accession>
<dbReference type="OrthoDB" id="3173428at2"/>
<proteinExistence type="predicted"/>
<evidence type="ECO:0000259" key="2">
    <source>
        <dbReference type="Pfam" id="PF07969"/>
    </source>
</evidence>
<dbReference type="EMBL" id="BIFH01000024">
    <property type="protein sequence ID" value="GCD97650.1"/>
    <property type="molecule type" value="Genomic_DNA"/>
</dbReference>
<evidence type="ECO:0000313" key="4">
    <source>
        <dbReference type="Proteomes" id="UP000286931"/>
    </source>
</evidence>
<dbReference type="Pfam" id="PF07969">
    <property type="entry name" value="Amidohydro_3"/>
    <property type="match status" value="1"/>
</dbReference>
<dbReference type="SUPFAM" id="SSF51338">
    <property type="entry name" value="Composite domain of metallo-dependent hydrolases"/>
    <property type="match status" value="1"/>
</dbReference>
<gene>
    <name evidence="3" type="ORF">EHYA_05346</name>
</gene>
<feature type="compositionally biased region" description="Gly residues" evidence="1">
    <location>
        <begin position="21"/>
        <end position="42"/>
    </location>
</feature>
<dbReference type="InterPro" id="IPR032466">
    <property type="entry name" value="Metal_Hydrolase"/>
</dbReference>
<dbReference type="Proteomes" id="UP000286931">
    <property type="component" value="Unassembled WGS sequence"/>
</dbReference>
<dbReference type="AlphaFoldDB" id="A0A401YSQ9"/>
<name>A0A401YSQ9_9ACTN</name>
<dbReference type="InterPro" id="IPR013108">
    <property type="entry name" value="Amidohydro_3"/>
</dbReference>
<dbReference type="GO" id="GO:0016810">
    <property type="term" value="F:hydrolase activity, acting on carbon-nitrogen (but not peptide) bonds"/>
    <property type="evidence" value="ECO:0007669"/>
    <property type="project" value="InterPro"/>
</dbReference>
<dbReference type="SUPFAM" id="SSF51556">
    <property type="entry name" value="Metallo-dependent hydrolases"/>
    <property type="match status" value="1"/>
</dbReference>
<feature type="region of interest" description="Disordered" evidence="1">
    <location>
        <begin position="21"/>
        <end position="46"/>
    </location>
</feature>
<dbReference type="RefSeq" id="WP_126639602.1">
    <property type="nucleotide sequence ID" value="NZ_BIFH01000024.1"/>
</dbReference>
<dbReference type="Gene3D" id="2.30.40.10">
    <property type="entry name" value="Urease, subunit C, domain 1"/>
    <property type="match status" value="1"/>
</dbReference>
<dbReference type="PANTHER" id="PTHR22642:SF2">
    <property type="entry name" value="PROTEIN LONG AFTER FAR-RED 3"/>
    <property type="match status" value="1"/>
</dbReference>
<keyword evidence="4" id="KW-1185">Reference proteome</keyword>
<protein>
    <submittedName>
        <fullName evidence="3">Amidohydrolase</fullName>
    </submittedName>
</protein>
<reference evidence="3 4" key="1">
    <citation type="submission" date="2018-12" db="EMBL/GenBank/DDBJ databases">
        <title>Draft genome sequence of Embleya hyalina NBRC 13850T.</title>
        <authorList>
            <person name="Komaki H."/>
            <person name="Hosoyama A."/>
            <person name="Kimura A."/>
            <person name="Ichikawa N."/>
            <person name="Tamura T."/>
        </authorList>
    </citation>
    <scope>NUCLEOTIDE SEQUENCE [LARGE SCALE GENOMIC DNA]</scope>
    <source>
        <strain evidence="3 4">NBRC 13850</strain>
    </source>
</reference>
<evidence type="ECO:0000313" key="3">
    <source>
        <dbReference type="EMBL" id="GCD97650.1"/>
    </source>
</evidence>
<dbReference type="InterPro" id="IPR033932">
    <property type="entry name" value="YtcJ-like"/>
</dbReference>
<comment type="caution">
    <text evidence="3">The sequence shown here is derived from an EMBL/GenBank/DDBJ whole genome shotgun (WGS) entry which is preliminary data.</text>
</comment>
<dbReference type="Gene3D" id="3.10.310.70">
    <property type="match status" value="1"/>
</dbReference>
<feature type="domain" description="Amidohydrolase 3" evidence="2">
    <location>
        <begin position="71"/>
        <end position="556"/>
    </location>
</feature>
<dbReference type="Gene3D" id="3.20.20.140">
    <property type="entry name" value="Metal-dependent hydrolases"/>
    <property type="match status" value="1"/>
</dbReference>
<dbReference type="InterPro" id="IPR011059">
    <property type="entry name" value="Metal-dep_hydrolase_composite"/>
</dbReference>
<organism evidence="3 4">
    <name type="scientific">Embleya hyalina</name>
    <dbReference type="NCBI Taxonomy" id="516124"/>
    <lineage>
        <taxon>Bacteria</taxon>
        <taxon>Bacillati</taxon>
        <taxon>Actinomycetota</taxon>
        <taxon>Actinomycetes</taxon>
        <taxon>Kitasatosporales</taxon>
        <taxon>Streptomycetaceae</taxon>
        <taxon>Embleya</taxon>
    </lineage>
</organism>
<evidence type="ECO:0000256" key="1">
    <source>
        <dbReference type="SAM" id="MobiDB-lite"/>
    </source>
</evidence>